<dbReference type="FunCoup" id="A0A6P4AQ60">
    <property type="interactions" value="499"/>
</dbReference>
<dbReference type="InterPro" id="IPR014729">
    <property type="entry name" value="Rossmann-like_a/b/a_fold"/>
</dbReference>
<dbReference type="Pfam" id="PF00069">
    <property type="entry name" value="Pkinase"/>
    <property type="match status" value="1"/>
</dbReference>
<dbReference type="Pfam" id="PF00582">
    <property type="entry name" value="Usp"/>
    <property type="match status" value="1"/>
</dbReference>
<dbReference type="PROSITE" id="PS00108">
    <property type="entry name" value="PROTEIN_KINASE_ST"/>
    <property type="match status" value="1"/>
</dbReference>
<proteinExistence type="predicted"/>
<evidence type="ECO:0000256" key="1">
    <source>
        <dbReference type="SAM" id="MobiDB-lite"/>
    </source>
</evidence>
<evidence type="ECO:0000259" key="2">
    <source>
        <dbReference type="PROSITE" id="PS50011"/>
    </source>
</evidence>
<dbReference type="GeneID" id="107425669"/>
<gene>
    <name evidence="4" type="primary">LOC107425669</name>
</gene>
<dbReference type="InterPro" id="IPR046958">
    <property type="entry name" value="RBK1/2/STUNTED"/>
</dbReference>
<protein>
    <submittedName>
        <fullName evidence="4">Protein kinase STUNTED</fullName>
    </submittedName>
</protein>
<dbReference type="CDD" id="cd00293">
    <property type="entry name" value="USP-like"/>
    <property type="match status" value="1"/>
</dbReference>
<dbReference type="InterPro" id="IPR008271">
    <property type="entry name" value="Ser/Thr_kinase_AS"/>
</dbReference>
<dbReference type="GO" id="GO:0005524">
    <property type="term" value="F:ATP binding"/>
    <property type="evidence" value="ECO:0007669"/>
    <property type="project" value="InterPro"/>
</dbReference>
<feature type="domain" description="Protein kinase" evidence="2">
    <location>
        <begin position="402"/>
        <end position="679"/>
    </location>
</feature>
<dbReference type="InterPro" id="IPR006016">
    <property type="entry name" value="UspA"/>
</dbReference>
<dbReference type="SUPFAM" id="SSF52402">
    <property type="entry name" value="Adenine nucleotide alpha hydrolases-like"/>
    <property type="match status" value="1"/>
</dbReference>
<keyword evidence="4" id="KW-0808">Transferase</keyword>
<dbReference type="AlphaFoldDB" id="A0A6P4AQ60"/>
<dbReference type="InterPro" id="IPR011009">
    <property type="entry name" value="Kinase-like_dom_sf"/>
</dbReference>
<dbReference type="Gene3D" id="3.40.50.620">
    <property type="entry name" value="HUPs"/>
    <property type="match status" value="1"/>
</dbReference>
<evidence type="ECO:0000313" key="3">
    <source>
        <dbReference type="Proteomes" id="UP001652623"/>
    </source>
</evidence>
<dbReference type="CDD" id="cd14066">
    <property type="entry name" value="STKc_IRAK"/>
    <property type="match status" value="1"/>
</dbReference>
<sequence length="746" mass="82657">MLIQECTAGKPEDAGHPDPVAGGNRTTVVVGVKLDSQSRELLTWALVKVAEPGDQVIALHVLDTITESTSSLLSLVKTFESVLSVYEGFCNLKQVDLKLKVCKGKSVRKILVREVKSHPGATVVVGTSKTHHRIRSSASVAKHCARHLSRCFSVFAVDNGKVVFKREGAGSSADQFQDTNSSNRNKNNVGSVHKSLVKNVNLQNDTKSSKCHHRIRKSCSKCRNKSDWMSSISDSQFSYNSGSQFEDELPDDDVENNSLALVPFQRSEIASNSMVSQDSKGLKSGWPFLRRVFLPKQQYVEKSVKKSSVFQRVLKLPSWHSSAVVYPDQKQSNSDQDEDHCSSLDGESGAIVPFGSNMVRHPLSPNHGMESFPEELLNLHEKYSSTCRLFSFQELSLATSNFSHENMAGKGGSSHVYRGCLPDGKELAVKILKPSEDVVKEFIQEIEIITTLNHKNIISLFGFCFEGGNLLLVYDFLSRGSLEENLHGNKRDGNVFGCQERYYVAVGVAEALDYLHSGIEEPVIHKDVKSSNVLLSDDFEPQLSDFGLASWASASSQITCTDVAGTFGYLAPEYFMHGKVSDKVDVYAFGVVLLELLSGKKPINNESPKGQESLVMWAKPILKSGKVSQLLDPSLGRDYDHDQIERMILAATLCIRRAPKLRPQISLVLKLLKGDEEVMRWARQQVIESEELDVVDEEMISTNIQSHLNLALLDLEDDSLSISSGEQSISVEDYLQGRWSRSSSFD</sequence>
<evidence type="ECO:0000313" key="4">
    <source>
        <dbReference type="RefSeq" id="XP_015891173.3"/>
    </source>
</evidence>
<dbReference type="SMART" id="SM00220">
    <property type="entry name" value="S_TKc"/>
    <property type="match status" value="1"/>
</dbReference>
<dbReference type="PANTHER" id="PTHR47987:SF5">
    <property type="entry name" value="PROTEIN KINASE DOMAIN-CONTAINING PROTEIN"/>
    <property type="match status" value="1"/>
</dbReference>
<dbReference type="Gene3D" id="1.10.510.10">
    <property type="entry name" value="Transferase(Phosphotransferase) domain 1"/>
    <property type="match status" value="1"/>
</dbReference>
<accession>A0A6P4AQ60</accession>
<dbReference type="PANTHER" id="PTHR47987">
    <property type="entry name" value="OS08G0249100 PROTEIN"/>
    <property type="match status" value="1"/>
</dbReference>
<dbReference type="Proteomes" id="UP001652623">
    <property type="component" value="Chromosome 7"/>
</dbReference>
<dbReference type="KEGG" id="zju:107425669"/>
<dbReference type="InterPro" id="IPR000719">
    <property type="entry name" value="Prot_kinase_dom"/>
</dbReference>
<organism evidence="3 4">
    <name type="scientific">Ziziphus jujuba</name>
    <name type="common">Chinese jujube</name>
    <name type="synonym">Ziziphus sativa</name>
    <dbReference type="NCBI Taxonomy" id="326968"/>
    <lineage>
        <taxon>Eukaryota</taxon>
        <taxon>Viridiplantae</taxon>
        <taxon>Streptophyta</taxon>
        <taxon>Embryophyta</taxon>
        <taxon>Tracheophyta</taxon>
        <taxon>Spermatophyta</taxon>
        <taxon>Magnoliopsida</taxon>
        <taxon>eudicotyledons</taxon>
        <taxon>Gunneridae</taxon>
        <taxon>Pentapetalae</taxon>
        <taxon>rosids</taxon>
        <taxon>fabids</taxon>
        <taxon>Rosales</taxon>
        <taxon>Rhamnaceae</taxon>
        <taxon>Paliureae</taxon>
        <taxon>Ziziphus</taxon>
    </lineage>
</organism>
<reference evidence="4" key="1">
    <citation type="submission" date="2025-08" db="UniProtKB">
        <authorList>
            <consortium name="RefSeq"/>
        </authorList>
    </citation>
    <scope>IDENTIFICATION</scope>
    <source>
        <tissue evidence="4">Seedling</tissue>
    </source>
</reference>
<dbReference type="RefSeq" id="XP_015891173.3">
    <property type="nucleotide sequence ID" value="XM_016035687.4"/>
</dbReference>
<dbReference type="InParanoid" id="A0A6P4AQ60"/>
<dbReference type="PROSITE" id="PS50011">
    <property type="entry name" value="PROTEIN_KINASE_DOM"/>
    <property type="match status" value="1"/>
</dbReference>
<name>A0A6P4AQ60_ZIZJJ</name>
<dbReference type="SUPFAM" id="SSF56112">
    <property type="entry name" value="Protein kinase-like (PK-like)"/>
    <property type="match status" value="1"/>
</dbReference>
<dbReference type="GO" id="GO:0004672">
    <property type="term" value="F:protein kinase activity"/>
    <property type="evidence" value="ECO:0007669"/>
    <property type="project" value="InterPro"/>
</dbReference>
<feature type="region of interest" description="Disordered" evidence="1">
    <location>
        <begin position="1"/>
        <end position="22"/>
    </location>
</feature>
<keyword evidence="4" id="KW-0418">Kinase</keyword>
<keyword evidence="3" id="KW-1185">Reference proteome</keyword>
<dbReference type="Gene3D" id="3.30.200.20">
    <property type="entry name" value="Phosphorylase Kinase, domain 1"/>
    <property type="match status" value="1"/>
</dbReference>